<dbReference type="GO" id="GO:0035591">
    <property type="term" value="F:signaling adaptor activity"/>
    <property type="evidence" value="ECO:0007669"/>
    <property type="project" value="TreeGrafter"/>
</dbReference>
<evidence type="ECO:0000313" key="7">
    <source>
        <dbReference type="Proteomes" id="UP000319267"/>
    </source>
</evidence>
<dbReference type="NCBIfam" id="TIGR04183">
    <property type="entry name" value="Por_Secre_tail"/>
    <property type="match status" value="1"/>
</dbReference>
<dbReference type="OrthoDB" id="3179827at2"/>
<dbReference type="PROSITE" id="PS51450">
    <property type="entry name" value="LRR"/>
    <property type="match status" value="2"/>
</dbReference>
<dbReference type="SUPFAM" id="SSF52058">
    <property type="entry name" value="L domain-like"/>
    <property type="match status" value="6"/>
</dbReference>
<dbReference type="InterPro" id="IPR052574">
    <property type="entry name" value="CDIRP"/>
</dbReference>
<dbReference type="SUPFAM" id="SSF49785">
    <property type="entry name" value="Galactose-binding domain-like"/>
    <property type="match status" value="1"/>
</dbReference>
<reference evidence="6 7" key="1">
    <citation type="submission" date="2017-05" db="EMBL/GenBank/DDBJ databases">
        <authorList>
            <person name="Varghese N."/>
            <person name="Submissions S."/>
        </authorList>
    </citation>
    <scope>NUCLEOTIDE SEQUENCE [LARGE SCALE GENOMIC DNA]</scope>
    <source>
        <strain evidence="6 7">DSM 29982</strain>
    </source>
</reference>
<gene>
    <name evidence="6" type="ORF">SAMN06265220_102479</name>
</gene>
<keyword evidence="2 4" id="KW-0732">Signal</keyword>
<dbReference type="Gene3D" id="3.80.10.10">
    <property type="entry name" value="Ribonuclease Inhibitor"/>
    <property type="match status" value="6"/>
</dbReference>
<keyword evidence="7" id="KW-1185">Reference proteome</keyword>
<sequence>MKTKLLLLLLLATFSISAQINLVPNGGLNSWAGFTLQDWATENSVSRRTANYEGTFSAELSYISASPKITAQVPLQAGVTYTIKFKYLYADNNYNGSHPISLNISKNGSSSTLSSSTIATNNLWNEKEATFTPDANLSYDLSISTFSFDNAPFTVLIDHVQVYVAGTEQYTKIPDINFENKLISLGIDSGAPDGKVQTSNINTITSLDVSSSNITDLTGIEDFVSLTQLYTMSNKLTTLDLSKNVELTTLRCDSNYSITSLNVSKNTKLINLYCADNKISSLDVSAIPDLMFLYCSSNQLSSLNLSSNTKLQYLYVNGNLLTSLDLSKNTLLNTIQSQQNSRLETLNLQNGQNTLIQKINLNYTPSLYCILVDDIAYSTANWESFKASNVDYSLTCQTPEYIIIPDPEFEKALMTNGLDGVVDGKILKSKVLATDNLHLNIENVTDLTGLESFKNLKNLELTAFANASTITKFNITPFTQLTSFTCRTKSLSEIDVSQNVNLTELNLSNNKLTKLDLSSNLALEKLIVSSNAITDLNVTQNTALKTLGCGENPLTVINVSKNTALESLYCYNTKIKTLDITNNPALQNLDVELNYLKLLDISKNLQLVTLNCDQNDFKSLDISKNTLLTKFSCGYNNDLSYLNLKNGNNKNFITNTLNYRGFRNTKLSCIEVDDVEYSNTNWATLKDASATYSSSCDVVLAYTAIPDPNFEEALILKGIDKDGKNGKVLTSEILNLTSLNVSDSNIKDLTGIQDFVSLTSLDCSKNNLTVLNVSNNTFLTELKCSNNTIFSLDVSYNARLTNLSASFNKIVSLDLSANKSLKEVECASNNLHNLNLKNGNNANMQRMIFGNFTENPHLVCIEVDDATFAEANWIAKDANASYSSQACPLNEQQTLIPDLNFERILIAQGIDKDGENGKVRTLSILTLTDLTLNDANNKVSDLTGIQDFRALTSLNANNNNIKTVDLSSNTALILLNLDNNQLTEINVSNNTSLWGLSLNYNKLTTLDISKNTKLGSLNIQGNQVADLDISKNTSLSSLDGRDNQLTSLEVSKNTILNRLYLGNNSLKTIDLSQNTKLNYLSIYDNLLTSLDVSNNPLLVALQCAQNQIRTLDLSKNNKLTQLYVNDNKIYNLNLKNGANSLINTTYSDFKRNPYLTCIEVDDVAFSNEKWSTLKDVTANFSSATCPNGEPFTLIPDVNFENKLIALGIDKDGPNGKVATYSIDTVTSLNVSKSNITDLTGLQDFTALNSLEAADNKLTTINITNNKLLANLNVSKNQLSSVDVSANYKLATLNCNANKITALNLSNNYLLSNLNCSNNTITTLDVSNQLELTNLNCSTNALTVLNVSRNTKLTVLSASINKLESLDVSKNTILKEIDCASNELYNLNLKNGNNANMERVIFGNFTENPNLLCIQVDDAAFSNDNWIAKDATATYSSEACPVNGKYTLIPDPNFEKILIAKNIDTDGENGKVLTKSLLKVTYLNVSDTNLKVSDLTGIEDCTALETLYCYSAALTNLDVSKNINLQTLDCSNNKLTSLNLSKNSQLKSVDFSRNDLTSIDLSANTNLTRLTGSNNQLSALDLSKNKALETVSVYNNKLTNLNITENLNLTNLTVSKNLLTSIDLSNNASLKAIDIAENQFTTVDISKNPLLVSIFASKNNLESLNLSNNTSLTSLHLQYNKLATLDISTNKVLSTVFLYNNMLTSFDITKNSAINTLNLDSNQLTSLNLKNGKNSLISVVSMRQNSKLNCILVDDVIYANTNWNTSKDEIATYNIECTGELVLAPSNFTVETKGESCLGENNGEISIVGKASFAYNATINDKSYTFTNNALKISALTPGVYKIKITIPEMIFEQNFNVTIQKGATITGKSNISAKNVNVEITEGTAPFTVFVDGTEQFQTTDNNFTVSLDKAGLVEVATAKACEGVFAKKVTSYELGTMLSAYPNPTSGSIEIEIPSSKTEVAIDLYNFGGQLVSHGTYNIESGRALLNLEKLPSGIYAAKINLETPEYIKIIKN</sequence>
<feature type="chain" id="PRO_5021980543" evidence="4">
    <location>
        <begin position="21"/>
        <end position="2014"/>
    </location>
</feature>
<dbReference type="InterPro" id="IPR008979">
    <property type="entry name" value="Galactose-bd-like_sf"/>
</dbReference>
<dbReference type="InterPro" id="IPR032675">
    <property type="entry name" value="LRR_dom_sf"/>
</dbReference>
<keyword evidence="3" id="KW-0677">Repeat</keyword>
<dbReference type="InterPro" id="IPR001611">
    <property type="entry name" value="Leu-rich_rpt"/>
</dbReference>
<keyword evidence="1" id="KW-0433">Leucine-rich repeat</keyword>
<dbReference type="SMART" id="SM00365">
    <property type="entry name" value="LRR_SD22"/>
    <property type="match status" value="13"/>
</dbReference>
<evidence type="ECO:0000313" key="6">
    <source>
        <dbReference type="EMBL" id="SMO60523.1"/>
    </source>
</evidence>
<feature type="signal peptide" evidence="4">
    <location>
        <begin position="1"/>
        <end position="20"/>
    </location>
</feature>
<dbReference type="Proteomes" id="UP000319267">
    <property type="component" value="Unassembled WGS sequence"/>
</dbReference>
<dbReference type="Pfam" id="PF18962">
    <property type="entry name" value="Por_Secre_tail"/>
    <property type="match status" value="1"/>
</dbReference>
<dbReference type="InterPro" id="IPR026444">
    <property type="entry name" value="Secre_tail"/>
</dbReference>
<evidence type="ECO:0000256" key="2">
    <source>
        <dbReference type="ARBA" id="ARBA00022729"/>
    </source>
</evidence>
<evidence type="ECO:0000256" key="1">
    <source>
        <dbReference type="ARBA" id="ARBA00022614"/>
    </source>
</evidence>
<dbReference type="PANTHER" id="PTHR47566">
    <property type="match status" value="1"/>
</dbReference>
<feature type="domain" description="Secretion system C-terminal sorting" evidence="5">
    <location>
        <begin position="1942"/>
        <end position="2008"/>
    </location>
</feature>
<dbReference type="Gene3D" id="2.60.120.260">
    <property type="entry name" value="Galactose-binding domain-like"/>
    <property type="match status" value="1"/>
</dbReference>
<accession>A0A521CM48</accession>
<proteinExistence type="predicted"/>
<dbReference type="RefSeq" id="WP_111378887.1">
    <property type="nucleotide sequence ID" value="NZ_CP043612.1"/>
</dbReference>
<dbReference type="EMBL" id="FXTQ01000002">
    <property type="protein sequence ID" value="SMO60523.1"/>
    <property type="molecule type" value="Genomic_DNA"/>
</dbReference>
<evidence type="ECO:0000259" key="5">
    <source>
        <dbReference type="Pfam" id="PF18962"/>
    </source>
</evidence>
<name>A0A521CM48_9FLAO</name>
<dbReference type="PANTHER" id="PTHR47566:SF1">
    <property type="entry name" value="PROTEIN NUD1"/>
    <property type="match status" value="1"/>
</dbReference>
<evidence type="ECO:0000256" key="3">
    <source>
        <dbReference type="ARBA" id="ARBA00022737"/>
    </source>
</evidence>
<evidence type="ECO:0000256" key="4">
    <source>
        <dbReference type="SAM" id="SignalP"/>
    </source>
</evidence>
<organism evidence="6 7">
    <name type="scientific">Flavobacterium nitrogenifigens</name>
    <dbReference type="NCBI Taxonomy" id="1617283"/>
    <lineage>
        <taxon>Bacteria</taxon>
        <taxon>Pseudomonadati</taxon>
        <taxon>Bacteroidota</taxon>
        <taxon>Flavobacteriia</taxon>
        <taxon>Flavobacteriales</taxon>
        <taxon>Flavobacteriaceae</taxon>
        <taxon>Flavobacterium</taxon>
    </lineage>
</organism>
<protein>
    <submittedName>
        <fullName evidence="6">Por secretion system C-terminal sorting domain-containing protein</fullName>
    </submittedName>
</protein>